<keyword evidence="1" id="KW-0175">Coiled coil</keyword>
<evidence type="ECO:0000313" key="2">
    <source>
        <dbReference type="EMBL" id="CAL5995160.1"/>
    </source>
</evidence>
<feature type="coiled-coil region" evidence="1">
    <location>
        <begin position="309"/>
        <end position="366"/>
    </location>
</feature>
<evidence type="ECO:0000313" key="3">
    <source>
        <dbReference type="Proteomes" id="UP001642409"/>
    </source>
</evidence>
<accession>A0ABP1HKN7</accession>
<dbReference type="Proteomes" id="UP001642409">
    <property type="component" value="Unassembled WGS sequence"/>
</dbReference>
<protein>
    <submittedName>
        <fullName evidence="2">Hypothetical_protein</fullName>
    </submittedName>
</protein>
<feature type="coiled-coil region" evidence="1">
    <location>
        <begin position="125"/>
        <end position="181"/>
    </location>
</feature>
<sequence>MTASESQIILEMKQRLENIFQDLTTSKQPKQKLDTAIQIIYELQYKVLDQLCQKSLSLGPISLNNIIVMNNRFNNDEQQILRSLQTKIQLQKSSLHEQKIRSNKLGVQINQIISKMISKYYPRVINILKEDLQKLYKQLNDTRLNNQLTNSNQHQTLNENLEQLKLLLKEQQIQLDNISDKTLRQQQIVFENKVSSQNSFTDQVFELQTKLIESNTELKQILEKNQILQAEQNLQSQFNEQLECNYHGKQLQQIKQRKIKLNELEAEYQQEQAKLPSWLQLEMTTKNDQGLLANLQNSLDSMISKYSNLETYNLNIKQSVEELSKTKKELETEINKFENDDTSRILRNLESSITAQQQQIDYLELKMRSQGYSSTRFSAMLRPVTGIQQFKRRQSEESVVKPLTPRPYQSLCLPDEIKKSIFRPVSGNNYK</sequence>
<evidence type="ECO:0000256" key="1">
    <source>
        <dbReference type="SAM" id="Coils"/>
    </source>
</evidence>
<dbReference type="EMBL" id="CAXDID020000032">
    <property type="protein sequence ID" value="CAL5995160.1"/>
    <property type="molecule type" value="Genomic_DNA"/>
</dbReference>
<proteinExistence type="predicted"/>
<name>A0ABP1HKN7_9EUKA</name>
<feature type="coiled-coil region" evidence="1">
    <location>
        <begin position="211"/>
        <end position="281"/>
    </location>
</feature>
<reference evidence="2 3" key="1">
    <citation type="submission" date="2024-07" db="EMBL/GenBank/DDBJ databases">
        <authorList>
            <person name="Akdeniz Z."/>
        </authorList>
    </citation>
    <scope>NUCLEOTIDE SEQUENCE [LARGE SCALE GENOMIC DNA]</scope>
</reference>
<organism evidence="2 3">
    <name type="scientific">Hexamita inflata</name>
    <dbReference type="NCBI Taxonomy" id="28002"/>
    <lineage>
        <taxon>Eukaryota</taxon>
        <taxon>Metamonada</taxon>
        <taxon>Diplomonadida</taxon>
        <taxon>Hexamitidae</taxon>
        <taxon>Hexamitinae</taxon>
        <taxon>Hexamita</taxon>
    </lineage>
</organism>
<comment type="caution">
    <text evidence="2">The sequence shown here is derived from an EMBL/GenBank/DDBJ whole genome shotgun (WGS) entry which is preliminary data.</text>
</comment>
<keyword evidence="3" id="KW-1185">Reference proteome</keyword>
<gene>
    <name evidence="2" type="ORF">HINF_LOCUS13902</name>
</gene>